<feature type="compositionally biased region" description="Polar residues" evidence="1">
    <location>
        <begin position="500"/>
        <end position="509"/>
    </location>
</feature>
<sequence>MSDSYSTARDGSAPLTSHLSPLSSASHTAQKKLDKPSSSQARSESSTRTVTPEEEKSDPSDKLAPQQEIDDHDDLSGHDQTDKQSHQHGTMDGRETVEEDGADGVDDLEALKDRKLPDPRKVHWKSRLRDHSVVDMRSVQRSGSPTMTSEDANARNTASRLVRKHTGRPPIAPRAPEADDDSDGTNVPSSSAVSLNSTDSPVPDPRHRRMSSRRSSFSSSVWETSDEETDDDTRVGPGGVLSALLGLYRNDTSEKRRGTLRSLMSGKREHGTHKQRTRRRWSSQSLFTIPSANSSFAGSRRSSMNHTDDISGTDLEERLKYEARRVHRNRKHQTLPHRSQDLNDPYIPSPHFSNQMRPHANITISQRFSQFMVGHANPATWFRYNEEQSHPAQTHRAMAALVITTSSLVAIATPKLSHVAPAYGGDAETSGGTRKISYYEGVAESQAKQEDQQRREDEELGMNDGTDLEKDMEEGRLRGRNKRQRRRGKRTQKELAVTKHVSNIIQRKK</sequence>
<reference evidence="2 3" key="1">
    <citation type="submission" date="2024-01" db="EMBL/GenBank/DDBJ databases">
        <title>Comparative genomics of Cryptococcus and Kwoniella reveals pathogenesis evolution and contrasting modes of karyotype evolution via chromosome fusion or intercentromeric recombination.</title>
        <authorList>
            <person name="Coelho M.A."/>
            <person name="David-Palma M."/>
            <person name="Shea T."/>
            <person name="Bowers K."/>
            <person name="McGinley-Smith S."/>
            <person name="Mohammad A.W."/>
            <person name="Gnirke A."/>
            <person name="Yurkov A.M."/>
            <person name="Nowrousian M."/>
            <person name="Sun S."/>
            <person name="Cuomo C.A."/>
            <person name="Heitman J."/>
        </authorList>
    </citation>
    <scope>NUCLEOTIDE SEQUENCE [LARGE SCALE GENOMIC DNA]</scope>
    <source>
        <strain evidence="2">CBS 11374</strain>
    </source>
</reference>
<organism evidence="2 3">
    <name type="scientific">Kwoniella shivajii</name>
    <dbReference type="NCBI Taxonomy" id="564305"/>
    <lineage>
        <taxon>Eukaryota</taxon>
        <taxon>Fungi</taxon>
        <taxon>Dikarya</taxon>
        <taxon>Basidiomycota</taxon>
        <taxon>Agaricomycotina</taxon>
        <taxon>Tremellomycetes</taxon>
        <taxon>Tremellales</taxon>
        <taxon>Cryptococcaceae</taxon>
        <taxon>Kwoniella</taxon>
    </lineage>
</organism>
<feature type="compositionally biased region" description="Basic and acidic residues" evidence="1">
    <location>
        <begin position="109"/>
        <end position="134"/>
    </location>
</feature>
<name>A0ABZ1D7R4_9TREE</name>
<feature type="region of interest" description="Disordered" evidence="1">
    <location>
        <begin position="1"/>
        <end position="237"/>
    </location>
</feature>
<feature type="compositionally biased region" description="Polar residues" evidence="1">
    <location>
        <begin position="184"/>
        <end position="200"/>
    </location>
</feature>
<feature type="compositionally biased region" description="Acidic residues" evidence="1">
    <location>
        <begin position="97"/>
        <end position="108"/>
    </location>
</feature>
<evidence type="ECO:0000256" key="1">
    <source>
        <dbReference type="SAM" id="MobiDB-lite"/>
    </source>
</evidence>
<proteinExistence type="predicted"/>
<feature type="compositionally biased region" description="Low complexity" evidence="1">
    <location>
        <begin position="213"/>
        <end position="223"/>
    </location>
</feature>
<feature type="compositionally biased region" description="Polar residues" evidence="1">
    <location>
        <begin position="282"/>
        <end position="305"/>
    </location>
</feature>
<feature type="compositionally biased region" description="Basic and acidic residues" evidence="1">
    <location>
        <begin position="467"/>
        <end position="477"/>
    </location>
</feature>
<evidence type="ECO:0000313" key="2">
    <source>
        <dbReference type="EMBL" id="WRT69349.1"/>
    </source>
</evidence>
<dbReference type="GeneID" id="87958463"/>
<accession>A0ABZ1D7R4</accession>
<feature type="compositionally biased region" description="Basic and acidic residues" evidence="1">
    <location>
        <begin position="447"/>
        <end position="457"/>
    </location>
</feature>
<feature type="compositionally biased region" description="Low complexity" evidence="1">
    <location>
        <begin position="37"/>
        <end position="46"/>
    </location>
</feature>
<keyword evidence="3" id="KW-1185">Reference proteome</keyword>
<dbReference type="Proteomes" id="UP001329825">
    <property type="component" value="Chromosome 9"/>
</dbReference>
<feature type="compositionally biased region" description="Basic residues" evidence="1">
    <location>
        <begin position="270"/>
        <end position="281"/>
    </location>
</feature>
<feature type="compositionally biased region" description="Polar residues" evidence="1">
    <location>
        <begin position="139"/>
        <end position="159"/>
    </location>
</feature>
<feature type="compositionally biased region" description="Basic and acidic residues" evidence="1">
    <location>
        <begin position="74"/>
        <end position="96"/>
    </location>
</feature>
<feature type="region of interest" description="Disordered" evidence="1">
    <location>
        <begin position="252"/>
        <end position="315"/>
    </location>
</feature>
<dbReference type="EMBL" id="CP141889">
    <property type="protein sequence ID" value="WRT69349.1"/>
    <property type="molecule type" value="Genomic_DNA"/>
</dbReference>
<feature type="compositionally biased region" description="Polar residues" evidence="1">
    <location>
        <begin position="1"/>
        <end position="28"/>
    </location>
</feature>
<protein>
    <submittedName>
        <fullName evidence="2">Uncharacterized protein</fullName>
    </submittedName>
</protein>
<feature type="compositionally biased region" description="Basic residues" evidence="1">
    <location>
        <begin position="478"/>
        <end position="490"/>
    </location>
</feature>
<feature type="compositionally biased region" description="Basic and acidic residues" evidence="1">
    <location>
        <begin position="51"/>
        <end position="61"/>
    </location>
</feature>
<gene>
    <name evidence="2" type="ORF">IL334_006333</name>
</gene>
<dbReference type="RefSeq" id="XP_062794088.1">
    <property type="nucleotide sequence ID" value="XM_062938037.1"/>
</dbReference>
<evidence type="ECO:0000313" key="3">
    <source>
        <dbReference type="Proteomes" id="UP001329825"/>
    </source>
</evidence>
<feature type="region of interest" description="Disordered" evidence="1">
    <location>
        <begin position="441"/>
        <end position="509"/>
    </location>
</feature>